<dbReference type="PANTHER" id="PTHR10046">
    <property type="entry name" value="ATP DEPENDENT LON PROTEASE FAMILY MEMBER"/>
    <property type="match status" value="1"/>
</dbReference>
<evidence type="ECO:0000259" key="3">
    <source>
        <dbReference type="PROSITE" id="PS50106"/>
    </source>
</evidence>
<dbReference type="InterPro" id="IPR014721">
    <property type="entry name" value="Ribsml_uS5_D2-typ_fold_subgr"/>
</dbReference>
<dbReference type="NCBIfam" id="NF041438">
    <property type="entry name" value="SepM_fam_S16"/>
    <property type="match status" value="1"/>
</dbReference>
<feature type="active site" evidence="1">
    <location>
        <position position="234"/>
    </location>
</feature>
<evidence type="ECO:0000313" key="5">
    <source>
        <dbReference type="EMBL" id="KGR86305.1"/>
    </source>
</evidence>
<keyword evidence="2" id="KW-0472">Membrane</keyword>
<evidence type="ECO:0000256" key="2">
    <source>
        <dbReference type="SAM" id="Phobius"/>
    </source>
</evidence>
<dbReference type="InterPro" id="IPR001478">
    <property type="entry name" value="PDZ"/>
</dbReference>
<dbReference type="SMART" id="SM00228">
    <property type="entry name" value="PDZ"/>
    <property type="match status" value="1"/>
</dbReference>
<dbReference type="InterPro" id="IPR036034">
    <property type="entry name" value="PDZ_sf"/>
</dbReference>
<evidence type="ECO:0000259" key="4">
    <source>
        <dbReference type="PROSITE" id="PS51786"/>
    </source>
</evidence>
<organism evidence="5 6">
    <name type="scientific">Lysinibacillus boronitolerans JCM 21713 = 10a = NBRC 103108</name>
    <dbReference type="NCBI Taxonomy" id="1294264"/>
    <lineage>
        <taxon>Bacteria</taxon>
        <taxon>Bacillati</taxon>
        <taxon>Bacillota</taxon>
        <taxon>Bacilli</taxon>
        <taxon>Bacillales</taxon>
        <taxon>Bacillaceae</taxon>
        <taxon>Lysinibacillus</taxon>
    </lineage>
</organism>
<reference evidence="5 6" key="1">
    <citation type="submission" date="2014-02" db="EMBL/GenBank/DDBJ databases">
        <title>Draft genome sequence of Lysinibacillus boronitolerans NBRC 103108.</title>
        <authorList>
            <person name="Zhang F."/>
            <person name="Wang G."/>
            <person name="Zhang L."/>
        </authorList>
    </citation>
    <scope>NUCLEOTIDE SEQUENCE [LARGE SCALE GENOMIC DNA]</scope>
    <source>
        <strain evidence="5 6">NBRC 103108</strain>
    </source>
</reference>
<evidence type="ECO:0000313" key="6">
    <source>
        <dbReference type="Proteomes" id="UP000030487"/>
    </source>
</evidence>
<feature type="active site" evidence="1">
    <location>
        <position position="279"/>
    </location>
</feature>
<dbReference type="PROSITE" id="PS50106">
    <property type="entry name" value="PDZ"/>
    <property type="match status" value="1"/>
</dbReference>
<dbReference type="Proteomes" id="UP000030487">
    <property type="component" value="Unassembled WGS sequence"/>
</dbReference>
<comment type="similarity">
    <text evidence="1">Belongs to the peptidase S16 family.</text>
</comment>
<name>A0ABR4Y079_9BACI</name>
<gene>
    <name evidence="5" type="ORF">CD31_09745</name>
</gene>
<dbReference type="InterPro" id="IPR027065">
    <property type="entry name" value="Lon_Prtase"/>
</dbReference>
<feature type="domain" description="PDZ" evidence="3">
    <location>
        <begin position="99"/>
        <end position="169"/>
    </location>
</feature>
<dbReference type="EMBL" id="JPVR01000071">
    <property type="protein sequence ID" value="KGR86305.1"/>
    <property type="molecule type" value="Genomic_DNA"/>
</dbReference>
<keyword evidence="2" id="KW-1133">Transmembrane helix</keyword>
<keyword evidence="6" id="KW-1185">Reference proteome</keyword>
<accession>A0ABR4Y079</accession>
<keyword evidence="1" id="KW-0378">Hydrolase</keyword>
<dbReference type="Pfam" id="PF13180">
    <property type="entry name" value="PDZ_2"/>
    <property type="match status" value="1"/>
</dbReference>
<keyword evidence="1" id="KW-0645">Protease</keyword>
<dbReference type="PROSITE" id="PS51786">
    <property type="entry name" value="LON_PROTEOLYTIC"/>
    <property type="match status" value="1"/>
</dbReference>
<dbReference type="Gene3D" id="3.30.230.10">
    <property type="match status" value="1"/>
</dbReference>
<dbReference type="RefSeq" id="WP_036077111.1">
    <property type="nucleotide sequence ID" value="NZ_AVCW01000011.1"/>
</dbReference>
<protein>
    <recommendedName>
        <fullName evidence="1">endopeptidase La</fullName>
        <ecNumber evidence="1">3.4.21.53</ecNumber>
    </recommendedName>
</protein>
<comment type="caution">
    <text evidence="5">The sequence shown here is derived from an EMBL/GenBank/DDBJ whole genome shotgun (WGS) entry which is preliminary data.</text>
</comment>
<dbReference type="EC" id="3.4.21.53" evidence="1"/>
<dbReference type="Pfam" id="PF05362">
    <property type="entry name" value="Lon_C"/>
    <property type="match status" value="1"/>
</dbReference>
<keyword evidence="1" id="KW-0720">Serine protease</keyword>
<sequence length="348" mass="38963">MKKKISIYAVLIVVICFMMLYRLDAYIMKPGSAYDVSKFVTVDSKEADSEGSLSLMTVAMQQATPFSYLWAKVQKYQKLMDIEQVRNPLEDDEEYNIRQLKLMSDSQFNAKYVAFQRAGLETKVLFNGVFILNVLDGGASDGILKAGDEIIEVDGQRITSQQMLVDLLKPKQFGDKVTIQFIRNEEQHQETITLQEIPNAQEHRAGLGISYTESKSIETNPKVTMKTEDIGGPSAGLMFTLEILDQLLDEDLTKGYAIAGTGEMLIDGSVGRIGGIDYKVIAADRDGMEIFFAPDDEITQEMKAKYPELESNYATAVKTAKEIKTKMKIVPVKSVDDAINYLKQLQPK</sequence>
<dbReference type="SUPFAM" id="SSF50156">
    <property type="entry name" value="PDZ domain-like"/>
    <property type="match status" value="1"/>
</dbReference>
<dbReference type="SUPFAM" id="SSF54211">
    <property type="entry name" value="Ribosomal protein S5 domain 2-like"/>
    <property type="match status" value="1"/>
</dbReference>
<comment type="catalytic activity">
    <reaction evidence="1">
        <text>Hydrolysis of proteins in presence of ATP.</text>
        <dbReference type="EC" id="3.4.21.53"/>
    </reaction>
</comment>
<dbReference type="InterPro" id="IPR020568">
    <property type="entry name" value="Ribosomal_Su5_D2-typ_SF"/>
</dbReference>
<feature type="transmembrane region" description="Helical" evidence="2">
    <location>
        <begin position="6"/>
        <end position="23"/>
    </location>
</feature>
<keyword evidence="2" id="KW-0812">Transmembrane</keyword>
<feature type="domain" description="Lon proteolytic" evidence="4">
    <location>
        <begin position="228"/>
        <end position="345"/>
    </location>
</feature>
<proteinExistence type="inferred from homology"/>
<dbReference type="InterPro" id="IPR008269">
    <property type="entry name" value="Lon_proteolytic"/>
</dbReference>
<evidence type="ECO:0000256" key="1">
    <source>
        <dbReference type="PROSITE-ProRule" id="PRU01122"/>
    </source>
</evidence>
<dbReference type="Gene3D" id="2.30.42.10">
    <property type="match status" value="1"/>
</dbReference>